<gene>
    <name evidence="1" type="ORF">L6164_011432</name>
</gene>
<dbReference type="EMBL" id="CM039430">
    <property type="protein sequence ID" value="KAI4344173.1"/>
    <property type="molecule type" value="Genomic_DNA"/>
</dbReference>
<protein>
    <submittedName>
        <fullName evidence="1">Uncharacterized protein</fullName>
    </submittedName>
</protein>
<dbReference type="Proteomes" id="UP000828941">
    <property type="component" value="Chromosome 5"/>
</dbReference>
<name>A0ACB9P630_BAUVA</name>
<reference evidence="1 2" key="1">
    <citation type="journal article" date="2022" name="DNA Res.">
        <title>Chromosomal-level genome assembly of the orchid tree Bauhinia variegata (Leguminosae; Cercidoideae) supports the allotetraploid origin hypothesis of Bauhinia.</title>
        <authorList>
            <person name="Zhong Y."/>
            <person name="Chen Y."/>
            <person name="Zheng D."/>
            <person name="Pang J."/>
            <person name="Liu Y."/>
            <person name="Luo S."/>
            <person name="Meng S."/>
            <person name="Qian L."/>
            <person name="Wei D."/>
            <person name="Dai S."/>
            <person name="Zhou R."/>
        </authorList>
    </citation>
    <scope>NUCLEOTIDE SEQUENCE [LARGE SCALE GENOMIC DNA]</scope>
    <source>
        <strain evidence="1">BV-YZ2020</strain>
    </source>
</reference>
<keyword evidence="2" id="KW-1185">Reference proteome</keyword>
<evidence type="ECO:0000313" key="2">
    <source>
        <dbReference type="Proteomes" id="UP000828941"/>
    </source>
</evidence>
<comment type="caution">
    <text evidence="1">The sequence shown here is derived from an EMBL/GenBank/DDBJ whole genome shotgun (WGS) entry which is preliminary data.</text>
</comment>
<accession>A0ACB9P630</accession>
<sequence>MLRDEEATDQTRYCLSSPSTNLAFFMQSLYAHCIGYMVDDNASLSHRLGGLYRIYCVYETQPFKPAFRVYLSLGELKKLRELAMMQKI</sequence>
<proteinExistence type="predicted"/>
<evidence type="ECO:0000313" key="1">
    <source>
        <dbReference type="EMBL" id="KAI4344173.1"/>
    </source>
</evidence>
<organism evidence="1 2">
    <name type="scientific">Bauhinia variegata</name>
    <name type="common">Purple orchid tree</name>
    <name type="synonym">Phanera variegata</name>
    <dbReference type="NCBI Taxonomy" id="167791"/>
    <lineage>
        <taxon>Eukaryota</taxon>
        <taxon>Viridiplantae</taxon>
        <taxon>Streptophyta</taxon>
        <taxon>Embryophyta</taxon>
        <taxon>Tracheophyta</taxon>
        <taxon>Spermatophyta</taxon>
        <taxon>Magnoliopsida</taxon>
        <taxon>eudicotyledons</taxon>
        <taxon>Gunneridae</taxon>
        <taxon>Pentapetalae</taxon>
        <taxon>rosids</taxon>
        <taxon>fabids</taxon>
        <taxon>Fabales</taxon>
        <taxon>Fabaceae</taxon>
        <taxon>Cercidoideae</taxon>
        <taxon>Cercideae</taxon>
        <taxon>Bauhiniinae</taxon>
        <taxon>Bauhinia</taxon>
    </lineage>
</organism>